<dbReference type="AlphaFoldDB" id="A0AAE1U5D4"/>
<gene>
    <name evidence="1" type="ORF">Pmani_021369</name>
</gene>
<evidence type="ECO:0000313" key="2">
    <source>
        <dbReference type="Proteomes" id="UP001292094"/>
    </source>
</evidence>
<reference evidence="1" key="1">
    <citation type="submission" date="2023-11" db="EMBL/GenBank/DDBJ databases">
        <title>Genome assemblies of two species of porcelain crab, Petrolisthes cinctipes and Petrolisthes manimaculis (Anomura: Porcellanidae).</title>
        <authorList>
            <person name="Angst P."/>
        </authorList>
    </citation>
    <scope>NUCLEOTIDE SEQUENCE</scope>
    <source>
        <strain evidence="1">PB745_02</strain>
        <tissue evidence="1">Gill</tissue>
    </source>
</reference>
<name>A0AAE1U5D4_9EUCA</name>
<evidence type="ECO:0000313" key="1">
    <source>
        <dbReference type="EMBL" id="KAK4306845.1"/>
    </source>
</evidence>
<protein>
    <submittedName>
        <fullName evidence="1">Uncharacterized protein</fullName>
    </submittedName>
</protein>
<dbReference type="Proteomes" id="UP001292094">
    <property type="component" value="Unassembled WGS sequence"/>
</dbReference>
<accession>A0AAE1U5D4</accession>
<sequence length="71" mass="8185">MKEGQPAGVRRPSLQFLCQRCQKIKAAAGVYWYCTAKTPHPDDHEQNERFNYCCISYQCDQSQAAVSEFDH</sequence>
<organism evidence="1 2">
    <name type="scientific">Petrolisthes manimaculis</name>
    <dbReference type="NCBI Taxonomy" id="1843537"/>
    <lineage>
        <taxon>Eukaryota</taxon>
        <taxon>Metazoa</taxon>
        <taxon>Ecdysozoa</taxon>
        <taxon>Arthropoda</taxon>
        <taxon>Crustacea</taxon>
        <taxon>Multicrustacea</taxon>
        <taxon>Malacostraca</taxon>
        <taxon>Eumalacostraca</taxon>
        <taxon>Eucarida</taxon>
        <taxon>Decapoda</taxon>
        <taxon>Pleocyemata</taxon>
        <taxon>Anomura</taxon>
        <taxon>Galatheoidea</taxon>
        <taxon>Porcellanidae</taxon>
        <taxon>Petrolisthes</taxon>
    </lineage>
</organism>
<comment type="caution">
    <text evidence="1">The sequence shown here is derived from an EMBL/GenBank/DDBJ whole genome shotgun (WGS) entry which is preliminary data.</text>
</comment>
<proteinExistence type="predicted"/>
<dbReference type="EMBL" id="JAWZYT010002083">
    <property type="protein sequence ID" value="KAK4306845.1"/>
    <property type="molecule type" value="Genomic_DNA"/>
</dbReference>
<keyword evidence="2" id="KW-1185">Reference proteome</keyword>